<proteinExistence type="predicted"/>
<accession>A0A7J6LHQ0</accession>
<dbReference type="EMBL" id="JABANN010000464">
    <property type="protein sequence ID" value="KAF4658666.1"/>
    <property type="molecule type" value="Genomic_DNA"/>
</dbReference>
<dbReference type="Proteomes" id="UP000572268">
    <property type="component" value="Unassembled WGS sequence"/>
</dbReference>
<protein>
    <recommendedName>
        <fullName evidence="3">Protein arginine methyltransferase 10</fullName>
    </recommendedName>
</protein>
<name>A0A7J6LHQ0_PEROL</name>
<reference evidence="1 2" key="1">
    <citation type="submission" date="2020-04" db="EMBL/GenBank/DDBJ databases">
        <title>Perkinsus olseni comparative genomics.</title>
        <authorList>
            <person name="Bogema D.R."/>
        </authorList>
    </citation>
    <scope>NUCLEOTIDE SEQUENCE [LARGE SCALE GENOMIC DNA]</scope>
    <source>
        <strain evidence="1">ATCC PRA-31</strain>
    </source>
</reference>
<organism evidence="1 2">
    <name type="scientific">Perkinsus olseni</name>
    <name type="common">Perkinsus atlanticus</name>
    <dbReference type="NCBI Taxonomy" id="32597"/>
    <lineage>
        <taxon>Eukaryota</taxon>
        <taxon>Sar</taxon>
        <taxon>Alveolata</taxon>
        <taxon>Perkinsozoa</taxon>
        <taxon>Perkinsea</taxon>
        <taxon>Perkinsida</taxon>
        <taxon>Perkinsidae</taxon>
        <taxon>Perkinsus</taxon>
    </lineage>
</organism>
<sequence length="835" mass="90049">MDYIATSPSTVLELGKAGISLGRPPLPPARSTDPNWPAFDALIPALLQNPGDLGASREITLSIAGERSGLGKIVGGSNLRLYLWPLTAWRASSRAESGRRCEGWCYPAKGMRCGSLNGRCHLEAIGNDDAVVRFIFPDHGNVRYTLTIKALPLPVDEVGWFPMRLGGAELTNSDDTYPHELWATTPWWREHYSKHDAAGDHLVYLIESNPLCVAKDHSALPNSSPFTGVSLKEPTRTAKCVGVFGRFHTRTSPNNPPLSFIASLHRPYQALSSYPAITIQLPEGYTCLEVEPIPETVQFLGSSPQGRGTLADVGGTQWTYEDNGKIIPAASHIYFKLRVDNPSRALSITDAANTWLAKMSIRDRNTETMEFPPFPFTDGGDMRLRNVGVMGILSDVVASPGSTQDPVDPSNSNDGEMTSFVMAFDYHLRPTLIPGHLGRQIGVANLRMSSARELLLTAPLGLSGVDERQKDSDSTAVARLWKSPMPLSLSDNHSIEGRRLTKRRHCYPGPPKVTSPEPLSDPAPYWLVRGLSRRSDTDDEDVVGWGVDFAGFNITPMSLARFHYPRVAQASTTLGVEFTTTQRLSGGGMIRVNLPPSASATCVSFIGLSLANAGNGRVICSGFGQGELRLRAAFTLALPQIPAASVVRGLIVSPEAVALSADSVASLPESVLLLGQAGDEELSGTEATATCRRQVPADLAISRVLITCPKGFRHLITTDSALSTQIQLEGFVPINGSYVVLTLTPHRYAITFPILVANTNPQVNFWRLSFCDGKSGGECQTYEDPSVITTFIFLGFDVAIGEGTTLDDGSAAAGCATVHEIIIMLLTLVSTVLQA</sequence>
<evidence type="ECO:0000313" key="1">
    <source>
        <dbReference type="EMBL" id="KAF4658666.1"/>
    </source>
</evidence>
<gene>
    <name evidence="1" type="ORF">FOL46_006875</name>
</gene>
<dbReference type="AlphaFoldDB" id="A0A7J6LHQ0"/>
<evidence type="ECO:0008006" key="3">
    <source>
        <dbReference type="Google" id="ProtNLM"/>
    </source>
</evidence>
<comment type="caution">
    <text evidence="1">The sequence shown here is derived from an EMBL/GenBank/DDBJ whole genome shotgun (WGS) entry which is preliminary data.</text>
</comment>
<evidence type="ECO:0000313" key="2">
    <source>
        <dbReference type="Proteomes" id="UP000572268"/>
    </source>
</evidence>